<dbReference type="PROSITE" id="PS00170">
    <property type="entry name" value="CSA_PPIASE_1"/>
    <property type="match status" value="1"/>
</dbReference>
<evidence type="ECO:0000256" key="4">
    <source>
        <dbReference type="RuleBase" id="RU363019"/>
    </source>
</evidence>
<evidence type="ECO:0000313" key="7">
    <source>
        <dbReference type="Proteomes" id="UP000435357"/>
    </source>
</evidence>
<evidence type="ECO:0000256" key="1">
    <source>
        <dbReference type="ARBA" id="ARBA00007365"/>
    </source>
</evidence>
<organism evidence="6 7">
    <name type="scientific">Salibacter halophilus</name>
    <dbReference type="NCBI Taxonomy" id="1803916"/>
    <lineage>
        <taxon>Bacteria</taxon>
        <taxon>Pseudomonadati</taxon>
        <taxon>Bacteroidota</taxon>
        <taxon>Flavobacteriia</taxon>
        <taxon>Flavobacteriales</taxon>
        <taxon>Salibacteraceae</taxon>
        <taxon>Salibacter</taxon>
    </lineage>
</organism>
<dbReference type="InterPro" id="IPR029000">
    <property type="entry name" value="Cyclophilin-like_dom_sf"/>
</dbReference>
<dbReference type="Gene3D" id="2.40.100.10">
    <property type="entry name" value="Cyclophilin-like"/>
    <property type="match status" value="2"/>
</dbReference>
<dbReference type="PANTHER" id="PTHR45625:SF4">
    <property type="entry name" value="PEPTIDYLPROLYL ISOMERASE DOMAIN AND WD REPEAT-CONTAINING PROTEIN 1"/>
    <property type="match status" value="1"/>
</dbReference>
<gene>
    <name evidence="6" type="ORF">F3059_09105</name>
</gene>
<evidence type="ECO:0000259" key="5">
    <source>
        <dbReference type="PROSITE" id="PS50072"/>
    </source>
</evidence>
<comment type="caution">
    <text evidence="6">The sequence shown here is derived from an EMBL/GenBank/DDBJ whole genome shotgun (WGS) entry which is preliminary data.</text>
</comment>
<dbReference type="InterPro" id="IPR044666">
    <property type="entry name" value="Cyclophilin_A-like"/>
</dbReference>
<comment type="catalytic activity">
    <reaction evidence="4">
        <text>[protein]-peptidylproline (omega=180) = [protein]-peptidylproline (omega=0)</text>
        <dbReference type="Rhea" id="RHEA:16237"/>
        <dbReference type="Rhea" id="RHEA-COMP:10747"/>
        <dbReference type="Rhea" id="RHEA-COMP:10748"/>
        <dbReference type="ChEBI" id="CHEBI:83833"/>
        <dbReference type="ChEBI" id="CHEBI:83834"/>
        <dbReference type="EC" id="5.2.1.8"/>
    </reaction>
</comment>
<keyword evidence="2 4" id="KW-0697">Rotamase</keyword>
<feature type="domain" description="PPIase cyclophilin-type" evidence="5">
    <location>
        <begin position="11"/>
        <end position="244"/>
    </location>
</feature>
<dbReference type="GO" id="GO:0003755">
    <property type="term" value="F:peptidyl-prolyl cis-trans isomerase activity"/>
    <property type="evidence" value="ECO:0007669"/>
    <property type="project" value="UniProtKB-UniRule"/>
</dbReference>
<dbReference type="GO" id="GO:0006457">
    <property type="term" value="P:protein folding"/>
    <property type="evidence" value="ECO:0007669"/>
    <property type="project" value="InterPro"/>
</dbReference>
<dbReference type="PANTHER" id="PTHR45625">
    <property type="entry name" value="PEPTIDYL-PROLYL CIS-TRANS ISOMERASE-RELATED"/>
    <property type="match status" value="1"/>
</dbReference>
<dbReference type="Proteomes" id="UP000435357">
    <property type="component" value="Unassembled WGS sequence"/>
</dbReference>
<keyword evidence="3 4" id="KW-0413">Isomerase</keyword>
<keyword evidence="7" id="KW-1185">Reference proteome</keyword>
<dbReference type="CDD" id="cd00317">
    <property type="entry name" value="cyclophilin"/>
    <property type="match status" value="1"/>
</dbReference>
<dbReference type="Pfam" id="PF00160">
    <property type="entry name" value="Pro_isomerase"/>
    <property type="match status" value="2"/>
</dbReference>
<dbReference type="EMBL" id="WACR01000007">
    <property type="protein sequence ID" value="KAB1063841.1"/>
    <property type="molecule type" value="Genomic_DNA"/>
</dbReference>
<comment type="similarity">
    <text evidence="1 4">Belongs to the cyclophilin-type PPIase family.</text>
</comment>
<name>A0A6N6M3L6_9FLAO</name>
<evidence type="ECO:0000256" key="3">
    <source>
        <dbReference type="ARBA" id="ARBA00023235"/>
    </source>
</evidence>
<dbReference type="AlphaFoldDB" id="A0A6N6M3L6"/>
<dbReference type="PROSITE" id="PS50072">
    <property type="entry name" value="CSA_PPIASE_2"/>
    <property type="match status" value="1"/>
</dbReference>
<evidence type="ECO:0000313" key="6">
    <source>
        <dbReference type="EMBL" id="KAB1063841.1"/>
    </source>
</evidence>
<dbReference type="OrthoDB" id="9807797at2"/>
<dbReference type="EC" id="5.2.1.8" evidence="4"/>
<dbReference type="SUPFAM" id="SSF50891">
    <property type="entry name" value="Cyclophilin-like"/>
    <property type="match status" value="1"/>
</dbReference>
<reference evidence="6 7" key="1">
    <citation type="submission" date="2019-09" db="EMBL/GenBank/DDBJ databases">
        <title>Genomes of Cryomorphaceae.</title>
        <authorList>
            <person name="Bowman J.P."/>
        </authorList>
    </citation>
    <scope>NUCLEOTIDE SEQUENCE [LARGE SCALE GENOMIC DNA]</scope>
    <source>
        <strain evidence="6 7">KCTC 52047</strain>
    </source>
</reference>
<evidence type="ECO:0000256" key="2">
    <source>
        <dbReference type="ARBA" id="ARBA00023110"/>
    </source>
</evidence>
<protein>
    <recommendedName>
        <fullName evidence="4">Peptidyl-prolyl cis-trans isomerase</fullName>
        <shortName evidence="4">PPIase</shortName>
        <ecNumber evidence="4">5.2.1.8</ecNumber>
    </recommendedName>
</protein>
<dbReference type="InterPro" id="IPR002130">
    <property type="entry name" value="Cyclophilin-type_PPIase_dom"/>
</dbReference>
<proteinExistence type="inferred from homology"/>
<comment type="function">
    <text evidence="4">PPIases accelerate the folding of proteins. It catalyzes the cis-trans isomerization of proline imidic peptide bonds in oligopeptides.</text>
</comment>
<sequence length="252" mass="29044">MAQEQRLVLIETTMGNMKVALYNETPKHRDNFIALVKDGFYDSTLFHRVIDDFMIQGGDPESINAKPGKKLGDGGPGYKIEAEFVDSIFHRKGVLAAAREGDRINPERKSSGSQFYLVEGKVFTKEELDKMEQMRMKKAFNNAITNYLAKPENDSLRMKYKSIQRSQNREMMKSFYDTLKLQVEDKVAHFRYSEKQIETYTTVGGTPHLDDMYTVYGKIVEGIEVLEKIASVEVDGNNRPKKDIWMRMKMLN</sequence>
<dbReference type="PRINTS" id="PR00153">
    <property type="entry name" value="CSAPPISMRASE"/>
</dbReference>
<dbReference type="InterPro" id="IPR020892">
    <property type="entry name" value="Cyclophilin-type_PPIase_CS"/>
</dbReference>
<accession>A0A6N6M3L6</accession>